<feature type="region of interest" description="Disordered" evidence="2">
    <location>
        <begin position="64"/>
        <end position="89"/>
    </location>
</feature>
<evidence type="ECO:0000313" key="4">
    <source>
        <dbReference type="Proteomes" id="UP001180020"/>
    </source>
</evidence>
<dbReference type="EMBL" id="JAUJYO010000017">
    <property type="protein sequence ID" value="KAK1291220.1"/>
    <property type="molecule type" value="Genomic_DNA"/>
</dbReference>
<evidence type="ECO:0000256" key="1">
    <source>
        <dbReference type="SAM" id="Coils"/>
    </source>
</evidence>
<comment type="caution">
    <text evidence="3">The sequence shown here is derived from an EMBL/GenBank/DDBJ whole genome shotgun (WGS) entry which is preliminary data.</text>
</comment>
<reference evidence="3" key="1">
    <citation type="journal article" date="2023" name="Nat. Commun.">
        <title>Diploid and tetraploid genomes of Acorus and the evolution of monocots.</title>
        <authorList>
            <person name="Ma L."/>
            <person name="Liu K.W."/>
            <person name="Li Z."/>
            <person name="Hsiao Y.Y."/>
            <person name="Qi Y."/>
            <person name="Fu T."/>
            <person name="Tang G.D."/>
            <person name="Zhang D."/>
            <person name="Sun W.H."/>
            <person name="Liu D.K."/>
            <person name="Li Y."/>
            <person name="Chen G.Z."/>
            <person name="Liu X.D."/>
            <person name="Liao X.Y."/>
            <person name="Jiang Y.T."/>
            <person name="Yu X."/>
            <person name="Hao Y."/>
            <person name="Huang J."/>
            <person name="Zhao X.W."/>
            <person name="Ke S."/>
            <person name="Chen Y.Y."/>
            <person name="Wu W.L."/>
            <person name="Hsu J.L."/>
            <person name="Lin Y.F."/>
            <person name="Huang M.D."/>
            <person name="Li C.Y."/>
            <person name="Huang L."/>
            <person name="Wang Z.W."/>
            <person name="Zhao X."/>
            <person name="Zhong W.Y."/>
            <person name="Peng D.H."/>
            <person name="Ahmad S."/>
            <person name="Lan S."/>
            <person name="Zhang J.S."/>
            <person name="Tsai W.C."/>
            <person name="Van de Peer Y."/>
            <person name="Liu Z.J."/>
        </authorList>
    </citation>
    <scope>NUCLEOTIDE SEQUENCE</scope>
    <source>
        <strain evidence="3">CP</strain>
    </source>
</reference>
<keyword evidence="4" id="KW-1185">Reference proteome</keyword>
<reference evidence="3" key="2">
    <citation type="submission" date="2023-06" db="EMBL/GenBank/DDBJ databases">
        <authorList>
            <person name="Ma L."/>
            <person name="Liu K.-W."/>
            <person name="Li Z."/>
            <person name="Hsiao Y.-Y."/>
            <person name="Qi Y."/>
            <person name="Fu T."/>
            <person name="Tang G."/>
            <person name="Zhang D."/>
            <person name="Sun W.-H."/>
            <person name="Liu D.-K."/>
            <person name="Li Y."/>
            <person name="Chen G.-Z."/>
            <person name="Liu X.-D."/>
            <person name="Liao X.-Y."/>
            <person name="Jiang Y.-T."/>
            <person name="Yu X."/>
            <person name="Hao Y."/>
            <person name="Huang J."/>
            <person name="Zhao X.-W."/>
            <person name="Ke S."/>
            <person name="Chen Y.-Y."/>
            <person name="Wu W.-L."/>
            <person name="Hsu J.-L."/>
            <person name="Lin Y.-F."/>
            <person name="Huang M.-D."/>
            <person name="Li C.-Y."/>
            <person name="Huang L."/>
            <person name="Wang Z.-W."/>
            <person name="Zhao X."/>
            <person name="Zhong W.-Y."/>
            <person name="Peng D.-H."/>
            <person name="Ahmad S."/>
            <person name="Lan S."/>
            <person name="Zhang J.-S."/>
            <person name="Tsai W.-C."/>
            <person name="Van De Peer Y."/>
            <person name="Liu Z.-J."/>
        </authorList>
    </citation>
    <scope>NUCLEOTIDE SEQUENCE</scope>
    <source>
        <strain evidence="3">CP</strain>
        <tissue evidence="3">Leaves</tissue>
    </source>
</reference>
<gene>
    <name evidence="3" type="ORF">QJS10_CPB17g00506</name>
</gene>
<accession>A0AAV9CQQ2</accession>
<dbReference type="Proteomes" id="UP001180020">
    <property type="component" value="Unassembled WGS sequence"/>
</dbReference>
<dbReference type="AlphaFoldDB" id="A0AAV9CQQ2"/>
<feature type="coiled-coil region" evidence="1">
    <location>
        <begin position="114"/>
        <end position="147"/>
    </location>
</feature>
<proteinExistence type="predicted"/>
<protein>
    <submittedName>
        <fullName evidence="3">Uncharacterized protein</fullName>
    </submittedName>
</protein>
<evidence type="ECO:0000313" key="3">
    <source>
        <dbReference type="EMBL" id="KAK1291220.1"/>
    </source>
</evidence>
<sequence length="170" mass="18919">MFREKCLFRSFDHQTCPVFWPPTFLLDFFLRLSTEANTTTQKMAARGGGGGRPDGLRYAFDHVFTGGEPPPDSPEPPVNDALSSASLEGSPSRAIEAAAAATAVRAVADAMVRMEVMEMEMVKAREAREAERERRRAESEVRSLELMMETQIQIAKSLLLKKSRKRKPSA</sequence>
<keyword evidence="1" id="KW-0175">Coiled coil</keyword>
<organism evidence="3 4">
    <name type="scientific">Acorus calamus</name>
    <name type="common">Sweet flag</name>
    <dbReference type="NCBI Taxonomy" id="4465"/>
    <lineage>
        <taxon>Eukaryota</taxon>
        <taxon>Viridiplantae</taxon>
        <taxon>Streptophyta</taxon>
        <taxon>Embryophyta</taxon>
        <taxon>Tracheophyta</taxon>
        <taxon>Spermatophyta</taxon>
        <taxon>Magnoliopsida</taxon>
        <taxon>Liliopsida</taxon>
        <taxon>Acoraceae</taxon>
        <taxon>Acorus</taxon>
    </lineage>
</organism>
<evidence type="ECO:0000256" key="2">
    <source>
        <dbReference type="SAM" id="MobiDB-lite"/>
    </source>
</evidence>
<name>A0AAV9CQQ2_ACOCL</name>
<feature type="compositionally biased region" description="Pro residues" evidence="2">
    <location>
        <begin position="68"/>
        <end position="77"/>
    </location>
</feature>